<sequence length="283" mass="31168">MAVDVFDRIVASWAPPELTAQDELDAEPATAFAALLDQQSPVMETGDPLPPLWHWFHFPEWPAQSELGEDGHLSDGAFLPPLPQRRRMFGGGRLVVHAPLRCGDTVRRSTRVSAVRTTEGRTGKLLLVTTTAEFSVDGEPRLLEQQDIVYRMAADVASVAPPARAEPAEEEDVPGPWVLTVNPSPVLLFRFSSLTGNAHRIHYDRAYAAFEGHPGLVVHGPLLALLMLELPRRFDPGRRVERFSWRAKRPLFDATPVEARGGPDGRLVAGTSTYPAAVTGRYE</sequence>
<dbReference type="Pfam" id="PF13452">
    <property type="entry name" value="FAS1_DH_region"/>
    <property type="match status" value="1"/>
</dbReference>
<dbReference type="Gene3D" id="3.10.129.10">
    <property type="entry name" value="Hotdog Thioesterase"/>
    <property type="match status" value="1"/>
</dbReference>
<evidence type="ECO:0000313" key="3">
    <source>
        <dbReference type="Proteomes" id="UP000295444"/>
    </source>
</evidence>
<reference evidence="2 3" key="1">
    <citation type="submission" date="2019-03" db="EMBL/GenBank/DDBJ databases">
        <title>Genomic Encyclopedia of Type Strains, Phase IV (KMG-IV): sequencing the most valuable type-strain genomes for metagenomic binning, comparative biology and taxonomic classification.</title>
        <authorList>
            <person name="Goeker M."/>
        </authorList>
    </citation>
    <scope>NUCLEOTIDE SEQUENCE [LARGE SCALE GENOMIC DNA]</scope>
    <source>
        <strain evidence="2 3">DSM 45361</strain>
    </source>
</reference>
<dbReference type="InterPro" id="IPR039569">
    <property type="entry name" value="FAS1-like_DH_region"/>
</dbReference>
<name>A0A4R6SN80_LABRH</name>
<dbReference type="EMBL" id="SNXZ01000001">
    <property type="protein sequence ID" value="TDQ05030.1"/>
    <property type="molecule type" value="Genomic_DNA"/>
</dbReference>
<proteinExistence type="predicted"/>
<dbReference type="SUPFAM" id="SSF54637">
    <property type="entry name" value="Thioesterase/thiol ester dehydrase-isomerase"/>
    <property type="match status" value="2"/>
</dbReference>
<evidence type="ECO:0000259" key="1">
    <source>
        <dbReference type="Pfam" id="PF13452"/>
    </source>
</evidence>
<dbReference type="PANTHER" id="PTHR28152:SF1">
    <property type="entry name" value="HYDROXYACYL-THIOESTER DEHYDRATASE TYPE 2, MITOCHONDRIAL"/>
    <property type="match status" value="1"/>
</dbReference>
<dbReference type="PANTHER" id="PTHR28152">
    <property type="entry name" value="HYDROXYACYL-THIOESTER DEHYDRATASE TYPE 2, MITOCHONDRIAL"/>
    <property type="match status" value="1"/>
</dbReference>
<organism evidence="2 3">
    <name type="scientific">Labedaea rhizosphaerae</name>
    <dbReference type="NCBI Taxonomy" id="598644"/>
    <lineage>
        <taxon>Bacteria</taxon>
        <taxon>Bacillati</taxon>
        <taxon>Actinomycetota</taxon>
        <taxon>Actinomycetes</taxon>
        <taxon>Pseudonocardiales</taxon>
        <taxon>Pseudonocardiaceae</taxon>
        <taxon>Labedaea</taxon>
    </lineage>
</organism>
<dbReference type="InterPro" id="IPR029069">
    <property type="entry name" value="HotDog_dom_sf"/>
</dbReference>
<gene>
    <name evidence="2" type="ORF">EV186_101994</name>
</gene>
<evidence type="ECO:0000313" key="2">
    <source>
        <dbReference type="EMBL" id="TDQ05030.1"/>
    </source>
</evidence>
<dbReference type="GO" id="GO:0019171">
    <property type="term" value="F:(3R)-hydroxyacyl-[acyl-carrier-protein] dehydratase activity"/>
    <property type="evidence" value="ECO:0007669"/>
    <property type="project" value="TreeGrafter"/>
</dbReference>
<keyword evidence="3" id="KW-1185">Reference proteome</keyword>
<dbReference type="InterPro" id="IPR052741">
    <property type="entry name" value="Mitochondrial_HTD2"/>
</dbReference>
<dbReference type="Proteomes" id="UP000295444">
    <property type="component" value="Unassembled WGS sequence"/>
</dbReference>
<feature type="domain" description="FAS1-like dehydratase" evidence="1">
    <location>
        <begin position="80"/>
        <end position="140"/>
    </location>
</feature>
<dbReference type="RefSeq" id="WP_208115474.1">
    <property type="nucleotide sequence ID" value="NZ_SNXZ01000001.1"/>
</dbReference>
<comment type="caution">
    <text evidence="2">The sequence shown here is derived from an EMBL/GenBank/DDBJ whole genome shotgun (WGS) entry which is preliminary data.</text>
</comment>
<protein>
    <submittedName>
        <fullName evidence="2">3-methylfumaryl-CoA hydratase</fullName>
    </submittedName>
</protein>
<dbReference type="AlphaFoldDB" id="A0A4R6SN80"/>
<accession>A0A4R6SN80</accession>